<comment type="caution">
    <text evidence="2">The sequence shown here is derived from an EMBL/GenBank/DDBJ whole genome shotgun (WGS) entry which is preliminary data.</text>
</comment>
<feature type="region of interest" description="Disordered" evidence="1">
    <location>
        <begin position="53"/>
        <end position="178"/>
    </location>
</feature>
<gene>
    <name evidence="2" type="ORF">BOX15_Mlig030010g1</name>
</gene>
<evidence type="ECO:0000256" key="1">
    <source>
        <dbReference type="SAM" id="MobiDB-lite"/>
    </source>
</evidence>
<reference evidence="2 3" key="1">
    <citation type="submission" date="2017-06" db="EMBL/GenBank/DDBJ databases">
        <title>A platform for efficient transgenesis in Macrostomum lignano, a flatworm model organism for stem cell research.</title>
        <authorList>
            <person name="Berezikov E."/>
        </authorList>
    </citation>
    <scope>NUCLEOTIDE SEQUENCE [LARGE SCALE GENOMIC DNA]</scope>
    <source>
        <strain evidence="2">DV1</strain>
        <tissue evidence="2">Whole organism</tissue>
    </source>
</reference>
<feature type="compositionally biased region" description="Basic and acidic residues" evidence="1">
    <location>
        <begin position="85"/>
        <end position="105"/>
    </location>
</feature>
<keyword evidence="3" id="KW-1185">Reference proteome</keyword>
<evidence type="ECO:0000313" key="3">
    <source>
        <dbReference type="Proteomes" id="UP000215902"/>
    </source>
</evidence>
<dbReference type="AlphaFoldDB" id="A0A267EY94"/>
<name>A0A267EY94_9PLAT</name>
<sequence>LQSRVSKRVTSFRTQLFPRNQAEAMKIYSSLFLGVLLTQLYYSSAAQTQDAISSMDAPRNRGNYPVKVGSHKGSEDSVTGGKSGLAEERASAGDDADGRLLEDQAHVQNAAEKSPGILDEERAAAEDAAARSPEKPDEERAAAAEDAAARSPSREEQVAGDENDFKKPPLEKDEETSA</sequence>
<feature type="non-terminal residue" evidence="2">
    <location>
        <position position="1"/>
    </location>
</feature>
<dbReference type="Proteomes" id="UP000215902">
    <property type="component" value="Unassembled WGS sequence"/>
</dbReference>
<organism evidence="2 3">
    <name type="scientific">Macrostomum lignano</name>
    <dbReference type="NCBI Taxonomy" id="282301"/>
    <lineage>
        <taxon>Eukaryota</taxon>
        <taxon>Metazoa</taxon>
        <taxon>Spiralia</taxon>
        <taxon>Lophotrochozoa</taxon>
        <taxon>Platyhelminthes</taxon>
        <taxon>Rhabditophora</taxon>
        <taxon>Macrostomorpha</taxon>
        <taxon>Macrostomida</taxon>
        <taxon>Macrostomidae</taxon>
        <taxon>Macrostomum</taxon>
    </lineage>
</organism>
<proteinExistence type="predicted"/>
<accession>A0A267EY94</accession>
<feature type="compositionally biased region" description="Basic and acidic residues" evidence="1">
    <location>
        <begin position="119"/>
        <end position="143"/>
    </location>
</feature>
<dbReference type="EMBL" id="NIVC01001626">
    <property type="protein sequence ID" value="PAA65712.1"/>
    <property type="molecule type" value="Genomic_DNA"/>
</dbReference>
<feature type="compositionally biased region" description="Basic and acidic residues" evidence="1">
    <location>
        <begin position="152"/>
        <end position="171"/>
    </location>
</feature>
<protein>
    <submittedName>
        <fullName evidence="2">Uncharacterized protein</fullName>
    </submittedName>
</protein>
<evidence type="ECO:0000313" key="2">
    <source>
        <dbReference type="EMBL" id="PAA65712.1"/>
    </source>
</evidence>